<dbReference type="PANTHER" id="PTHR42743">
    <property type="entry name" value="AMINO-ACID AMINOTRANSFERASE"/>
    <property type="match status" value="1"/>
</dbReference>
<dbReference type="EMBL" id="CAEZWF010000001">
    <property type="protein sequence ID" value="CAB4642476.1"/>
    <property type="molecule type" value="Genomic_DNA"/>
</dbReference>
<dbReference type="Pfam" id="PF01063">
    <property type="entry name" value="Aminotran_4"/>
    <property type="match status" value="1"/>
</dbReference>
<dbReference type="InterPro" id="IPR043132">
    <property type="entry name" value="BCAT-like_C"/>
</dbReference>
<name>A0A6J6JDK3_9ZZZZ</name>
<evidence type="ECO:0000313" key="4">
    <source>
        <dbReference type="EMBL" id="CAB4645080.1"/>
    </source>
</evidence>
<dbReference type="SUPFAM" id="SSF56752">
    <property type="entry name" value="D-aminoacid aminotransferase-like PLP-dependent enzymes"/>
    <property type="match status" value="1"/>
</dbReference>
<dbReference type="GO" id="GO:0003824">
    <property type="term" value="F:catalytic activity"/>
    <property type="evidence" value="ECO:0007669"/>
    <property type="project" value="InterPro"/>
</dbReference>
<protein>
    <submittedName>
        <fullName evidence="2">Unannotated protein</fullName>
    </submittedName>
</protein>
<dbReference type="InterPro" id="IPR050571">
    <property type="entry name" value="Class-IV_PLP-Dep_Aminotrnsfr"/>
</dbReference>
<evidence type="ECO:0000256" key="1">
    <source>
        <dbReference type="ARBA" id="ARBA00009320"/>
    </source>
</evidence>
<dbReference type="InterPro" id="IPR036038">
    <property type="entry name" value="Aminotransferase-like"/>
</dbReference>
<dbReference type="GO" id="GO:0046394">
    <property type="term" value="P:carboxylic acid biosynthetic process"/>
    <property type="evidence" value="ECO:0007669"/>
    <property type="project" value="UniProtKB-ARBA"/>
</dbReference>
<dbReference type="EMBL" id="CAEZVW010000003">
    <property type="protein sequence ID" value="CAB4635217.1"/>
    <property type="molecule type" value="Genomic_DNA"/>
</dbReference>
<comment type="similarity">
    <text evidence="1">Belongs to the class-IV pyridoxal-phosphate-dependent aminotransferase family.</text>
</comment>
<organism evidence="2">
    <name type="scientific">freshwater metagenome</name>
    <dbReference type="NCBI Taxonomy" id="449393"/>
    <lineage>
        <taxon>unclassified sequences</taxon>
        <taxon>metagenomes</taxon>
        <taxon>ecological metagenomes</taxon>
    </lineage>
</organism>
<accession>A0A6J6JDK3</accession>
<dbReference type="EMBL" id="CAEZWK010000001">
    <property type="protein sequence ID" value="CAB4645080.1"/>
    <property type="molecule type" value="Genomic_DNA"/>
</dbReference>
<evidence type="ECO:0000313" key="3">
    <source>
        <dbReference type="EMBL" id="CAB4642476.1"/>
    </source>
</evidence>
<dbReference type="InterPro" id="IPR043131">
    <property type="entry name" value="BCAT-like_N"/>
</dbReference>
<dbReference type="Gene3D" id="3.20.10.10">
    <property type="entry name" value="D-amino Acid Aminotransferase, subunit A, domain 2"/>
    <property type="match status" value="1"/>
</dbReference>
<evidence type="ECO:0000313" key="2">
    <source>
        <dbReference type="EMBL" id="CAB4635217.1"/>
    </source>
</evidence>
<dbReference type="Gene3D" id="3.30.470.10">
    <property type="match status" value="1"/>
</dbReference>
<dbReference type="InterPro" id="IPR001544">
    <property type="entry name" value="Aminotrans_IV"/>
</dbReference>
<sequence length="252" mass="27627">MKVIFNGELLDQHQTVCDDKGWLPGTGIFETIKTVDSKPWAFSRHMRRAINTASSVGAKIPDESSLRSGVELLIKEQRHDPGLLRLSFASNGDWLAVHLAYSELVAPAKIMTYPHVVSTDGSQVKRFSYDHRISIVDFAKSNGFDEAIVLNPDNKVSEAGVSNLLIKIGDSWWTPPLSDGALPGVVRALVIENFDVGVRSIDASEIKDIKSAFLIGSLRLAQPVESIDARGLVQSLDFKREIEAMALRTSVG</sequence>
<reference evidence="2" key="1">
    <citation type="submission" date="2020-05" db="EMBL/GenBank/DDBJ databases">
        <authorList>
            <person name="Chiriac C."/>
            <person name="Salcher M."/>
            <person name="Ghai R."/>
            <person name="Kavagutti S V."/>
        </authorList>
    </citation>
    <scope>NUCLEOTIDE SEQUENCE</scope>
</reference>
<proteinExistence type="inferred from homology"/>
<dbReference type="PANTHER" id="PTHR42743:SF13">
    <property type="entry name" value="P-LOOP CONTAINING NUCLEOSIDE TRIPHOSPHATE HYDROLASE PROTEIN"/>
    <property type="match status" value="1"/>
</dbReference>
<gene>
    <name evidence="2" type="ORF">UFOPK2157_00145</name>
    <name evidence="3" type="ORF">UFOPK2228_00003</name>
    <name evidence="4" type="ORF">UFOPK2245_00108</name>
</gene>
<dbReference type="AlphaFoldDB" id="A0A6J6JDK3"/>